<feature type="non-terminal residue" evidence="1">
    <location>
        <position position="70"/>
    </location>
</feature>
<proteinExistence type="predicted"/>
<dbReference type="Proteomes" id="UP001366060">
    <property type="component" value="Unassembled WGS sequence"/>
</dbReference>
<protein>
    <submittedName>
        <fullName evidence="1">Uncharacterized protein</fullName>
    </submittedName>
</protein>
<sequence>IASHIESIYEDDILSDLKEYLSELLYQLDREEHSLSGAKGAFNRIRSESTKWSSIKKNGNSTLEVQYVTN</sequence>
<evidence type="ECO:0000313" key="1">
    <source>
        <dbReference type="EMBL" id="MEL0661164.1"/>
    </source>
</evidence>
<dbReference type="RefSeq" id="WP_341629475.1">
    <property type="nucleotide sequence ID" value="NZ_JBAKBA010000392.1"/>
</dbReference>
<organism evidence="1 2">
    <name type="scientific">Psychromonas arctica</name>
    <dbReference type="NCBI Taxonomy" id="168275"/>
    <lineage>
        <taxon>Bacteria</taxon>
        <taxon>Pseudomonadati</taxon>
        <taxon>Pseudomonadota</taxon>
        <taxon>Gammaproteobacteria</taxon>
        <taxon>Alteromonadales</taxon>
        <taxon>Psychromonadaceae</taxon>
        <taxon>Psychromonas</taxon>
    </lineage>
</organism>
<accession>A0ABU9HH55</accession>
<reference evidence="1 2" key="1">
    <citation type="submission" date="2024-02" db="EMBL/GenBank/DDBJ databases">
        <title>Bacteria isolated from the canopy kelp, Nereocystis luetkeana.</title>
        <authorList>
            <person name="Pfister C.A."/>
            <person name="Younker I.T."/>
            <person name="Light S.H."/>
        </authorList>
    </citation>
    <scope>NUCLEOTIDE SEQUENCE [LARGE SCALE GENOMIC DNA]</scope>
    <source>
        <strain evidence="1 2">TI.2.07</strain>
    </source>
</reference>
<name>A0ABU9HH55_9GAMM</name>
<evidence type="ECO:0000313" key="2">
    <source>
        <dbReference type="Proteomes" id="UP001366060"/>
    </source>
</evidence>
<dbReference type="EMBL" id="JBAKBA010000392">
    <property type="protein sequence ID" value="MEL0661164.1"/>
    <property type="molecule type" value="Genomic_DNA"/>
</dbReference>
<feature type="non-terminal residue" evidence="1">
    <location>
        <position position="1"/>
    </location>
</feature>
<comment type="caution">
    <text evidence="1">The sequence shown here is derived from an EMBL/GenBank/DDBJ whole genome shotgun (WGS) entry which is preliminary data.</text>
</comment>
<gene>
    <name evidence="1" type="ORF">V6255_18885</name>
</gene>
<keyword evidence="2" id="KW-1185">Reference proteome</keyword>